<reference evidence="2 3" key="1">
    <citation type="submission" date="2019-07" db="EMBL/GenBank/DDBJ databases">
        <title>Whole genome shotgun sequence of Deinococcus cellulosilyticus NBRC 106333.</title>
        <authorList>
            <person name="Hosoyama A."/>
            <person name="Uohara A."/>
            <person name="Ohji S."/>
            <person name="Ichikawa N."/>
        </authorList>
    </citation>
    <scope>NUCLEOTIDE SEQUENCE [LARGE SCALE GENOMIC DNA]</scope>
    <source>
        <strain evidence="2 3">NBRC 106333</strain>
    </source>
</reference>
<dbReference type="AlphaFoldDB" id="A0A511N625"/>
<feature type="signal peptide" evidence="1">
    <location>
        <begin position="1"/>
        <end position="23"/>
    </location>
</feature>
<keyword evidence="3" id="KW-1185">Reference proteome</keyword>
<evidence type="ECO:0000256" key="1">
    <source>
        <dbReference type="SAM" id="SignalP"/>
    </source>
</evidence>
<evidence type="ECO:0000313" key="2">
    <source>
        <dbReference type="EMBL" id="GEM48319.1"/>
    </source>
</evidence>
<evidence type="ECO:0000313" key="3">
    <source>
        <dbReference type="Proteomes" id="UP000321306"/>
    </source>
</evidence>
<dbReference type="EMBL" id="BJXB01000020">
    <property type="protein sequence ID" value="GEM48319.1"/>
    <property type="molecule type" value="Genomic_DNA"/>
</dbReference>
<sequence>MPRTHFLRALTSLAVLLAFNAQATPDDLSVLNDEFNRADSLVQWQRHDVVEGWPSQWKALDIHTTSPGHLYIEPLTSGWYAGYRAPFLFKEVTGDFVVTTRLKVEGRGGGVPQRMYSLMGLMAREPHPEVTPETWKEEEENWVFLTTGTTEPAGQPHWEVKTTVQGHSTLQVAQAPTGWVEVALLRKGAAFLFLQRQDGGTWTVHQRYLRPDLPATLQVGIIAYTDYNTLRNVMGPPHTRRTDPRVYNNRVYEGTPDLKGWVDWVHFKRPQVSSDAMNLDWSDPALVSDAKVMQLLEE</sequence>
<organism evidence="2 3">
    <name type="scientific">Deinococcus cellulosilyticus (strain DSM 18568 / NBRC 106333 / KACC 11606 / 5516J-15)</name>
    <dbReference type="NCBI Taxonomy" id="1223518"/>
    <lineage>
        <taxon>Bacteria</taxon>
        <taxon>Thermotogati</taxon>
        <taxon>Deinococcota</taxon>
        <taxon>Deinococci</taxon>
        <taxon>Deinococcales</taxon>
        <taxon>Deinococcaceae</taxon>
        <taxon>Deinococcus</taxon>
    </lineage>
</organism>
<protein>
    <submittedName>
        <fullName evidence="2">Uncharacterized protein</fullName>
    </submittedName>
</protein>
<dbReference type="Proteomes" id="UP000321306">
    <property type="component" value="Unassembled WGS sequence"/>
</dbReference>
<accession>A0A511N625</accession>
<comment type="caution">
    <text evidence="2">The sequence shown here is derived from an EMBL/GenBank/DDBJ whole genome shotgun (WGS) entry which is preliminary data.</text>
</comment>
<dbReference type="RefSeq" id="WP_146887314.1">
    <property type="nucleotide sequence ID" value="NZ_BJXB01000020.1"/>
</dbReference>
<keyword evidence="1" id="KW-0732">Signal</keyword>
<dbReference type="Gene3D" id="2.60.120.200">
    <property type="match status" value="1"/>
</dbReference>
<feature type="chain" id="PRO_5021774204" evidence="1">
    <location>
        <begin position="24"/>
        <end position="298"/>
    </location>
</feature>
<gene>
    <name evidence="2" type="ORF">DC3_39540</name>
</gene>
<name>A0A511N625_DEIC1</name>
<dbReference type="OrthoDB" id="9806213at2"/>
<proteinExistence type="predicted"/>